<feature type="domain" description="Transcription factor CBF/NF-Y/archaeal histone" evidence="14">
    <location>
        <begin position="10"/>
        <end position="74"/>
    </location>
</feature>
<dbReference type="GO" id="GO:0017054">
    <property type="term" value="C:negative cofactor 2 complex"/>
    <property type="evidence" value="ECO:0000318"/>
    <property type="project" value="GO_Central"/>
</dbReference>
<dbReference type="PANTHER" id="PTHR10252">
    <property type="entry name" value="HISTONE-LIKE TRANSCRIPTION FACTOR CCAAT-RELATED"/>
    <property type="match status" value="1"/>
</dbReference>
<keyword evidence="2" id="KW-0678">Repressor</keyword>
<evidence type="ECO:0000256" key="3">
    <source>
        <dbReference type="ARBA" id="ARBA00022553"/>
    </source>
</evidence>
<dbReference type="CTD" id="10589"/>
<keyword evidence="6" id="KW-0804">Transcription</keyword>
<organism evidence="15 16">
    <name type="scientific">Strongylocentrotus purpuratus</name>
    <name type="common">Purple sea urchin</name>
    <dbReference type="NCBI Taxonomy" id="7668"/>
    <lineage>
        <taxon>Eukaryota</taxon>
        <taxon>Metazoa</taxon>
        <taxon>Echinodermata</taxon>
        <taxon>Eleutherozoa</taxon>
        <taxon>Echinozoa</taxon>
        <taxon>Echinoidea</taxon>
        <taxon>Euechinoidea</taxon>
        <taxon>Echinacea</taxon>
        <taxon>Camarodonta</taxon>
        <taxon>Echinidea</taxon>
        <taxon>Strongylocentrotidae</taxon>
        <taxon>Strongylocentrotus</taxon>
    </lineage>
</organism>
<feature type="region of interest" description="Disordered" evidence="13">
    <location>
        <begin position="93"/>
        <end position="252"/>
    </location>
</feature>
<dbReference type="SUPFAM" id="SSF47113">
    <property type="entry name" value="Histone-fold"/>
    <property type="match status" value="1"/>
</dbReference>
<protein>
    <recommendedName>
        <fullName evidence="10">Dr1-associated corepressor</fullName>
    </recommendedName>
    <alternativeName>
        <fullName evidence="11">Dr1-associated protein 1</fullName>
    </alternativeName>
    <alternativeName>
        <fullName evidence="12">Negative cofactor 2-alpha</fullName>
    </alternativeName>
</protein>
<dbReference type="InterPro" id="IPR009072">
    <property type="entry name" value="Histone-fold"/>
</dbReference>
<evidence type="ECO:0000256" key="2">
    <source>
        <dbReference type="ARBA" id="ARBA00022491"/>
    </source>
</evidence>
<evidence type="ECO:0000313" key="15">
    <source>
        <dbReference type="EnsemblMetazoa" id="XP_030855494"/>
    </source>
</evidence>
<dbReference type="PANTHER" id="PTHR10252:SF5">
    <property type="entry name" value="DR1-ASSOCIATED COREPRESSOR"/>
    <property type="match status" value="1"/>
</dbReference>
<dbReference type="FunFam" id="1.10.20.10:FF:000032">
    <property type="entry name" value="dr1-associated corepressor isoform X1"/>
    <property type="match status" value="1"/>
</dbReference>
<reference evidence="16" key="1">
    <citation type="submission" date="2015-02" db="EMBL/GenBank/DDBJ databases">
        <title>Genome sequencing for Strongylocentrotus purpuratus.</title>
        <authorList>
            <person name="Murali S."/>
            <person name="Liu Y."/>
            <person name="Vee V."/>
            <person name="English A."/>
            <person name="Wang M."/>
            <person name="Skinner E."/>
            <person name="Han Y."/>
            <person name="Muzny D.M."/>
            <person name="Worley K.C."/>
            <person name="Gibbs R.A."/>
        </authorList>
    </citation>
    <scope>NUCLEOTIDE SEQUENCE</scope>
</reference>
<dbReference type="GO" id="GO:0006366">
    <property type="term" value="P:transcription by RNA polymerase II"/>
    <property type="evidence" value="ECO:0000318"/>
    <property type="project" value="GO_Central"/>
</dbReference>
<dbReference type="InParanoid" id="A0A7M7PV27"/>
<evidence type="ECO:0000259" key="14">
    <source>
        <dbReference type="Pfam" id="PF00808"/>
    </source>
</evidence>
<feature type="compositionally biased region" description="Acidic residues" evidence="13">
    <location>
        <begin position="135"/>
        <end position="147"/>
    </location>
</feature>
<evidence type="ECO:0000256" key="12">
    <source>
        <dbReference type="ARBA" id="ARBA00078501"/>
    </source>
</evidence>
<feature type="compositionally biased region" description="Low complexity" evidence="13">
    <location>
        <begin position="163"/>
        <end position="176"/>
    </location>
</feature>
<comment type="subunit">
    <text evidence="9">Heterodimer with DR1. Binds BTAF1.</text>
</comment>
<reference evidence="15" key="2">
    <citation type="submission" date="2021-01" db="UniProtKB">
        <authorList>
            <consortium name="EnsemblMetazoa"/>
        </authorList>
    </citation>
    <scope>IDENTIFICATION</scope>
</reference>
<evidence type="ECO:0000256" key="11">
    <source>
        <dbReference type="ARBA" id="ARBA00077179"/>
    </source>
</evidence>
<comment type="subcellular location">
    <subcellularLocation>
        <location evidence="1">Nucleus</location>
    </subcellularLocation>
</comment>
<dbReference type="GO" id="GO:0001046">
    <property type="term" value="F:core promoter sequence-specific DNA binding"/>
    <property type="evidence" value="ECO:0000318"/>
    <property type="project" value="GO_Central"/>
</dbReference>
<keyword evidence="4" id="KW-0805">Transcription regulation</keyword>
<name>A0A7M7PV27_STRPU</name>
<evidence type="ECO:0000256" key="6">
    <source>
        <dbReference type="ARBA" id="ARBA00023163"/>
    </source>
</evidence>
<keyword evidence="7" id="KW-0539">Nucleus</keyword>
<dbReference type="InterPro" id="IPR003958">
    <property type="entry name" value="CBFA_NFYB_domain"/>
</dbReference>
<feature type="compositionally biased region" description="Polar residues" evidence="13">
    <location>
        <begin position="101"/>
        <end position="110"/>
    </location>
</feature>
<evidence type="ECO:0000256" key="10">
    <source>
        <dbReference type="ARBA" id="ARBA00072760"/>
    </source>
</evidence>
<feature type="compositionally biased region" description="Basic and acidic residues" evidence="13">
    <location>
        <begin position="148"/>
        <end position="159"/>
    </location>
</feature>
<dbReference type="InterPro" id="IPR050568">
    <property type="entry name" value="Transcr_DNA_Rep_Reg"/>
</dbReference>
<feature type="compositionally biased region" description="Acidic residues" evidence="13">
    <location>
        <begin position="241"/>
        <end position="252"/>
    </location>
</feature>
<evidence type="ECO:0000256" key="4">
    <source>
        <dbReference type="ARBA" id="ARBA00023015"/>
    </source>
</evidence>
<dbReference type="AlphaFoldDB" id="A0A7M7PV27"/>
<dbReference type="Proteomes" id="UP000007110">
    <property type="component" value="Unassembled WGS sequence"/>
</dbReference>
<dbReference type="GeneID" id="576577"/>
<dbReference type="Gene3D" id="1.10.20.10">
    <property type="entry name" value="Histone, subunit A"/>
    <property type="match status" value="1"/>
</dbReference>
<accession>A0A7M7PV27</accession>
<dbReference type="OMA" id="CITSENQ"/>
<evidence type="ECO:0000256" key="9">
    <source>
        <dbReference type="ARBA" id="ARBA00066085"/>
    </source>
</evidence>
<dbReference type="OrthoDB" id="653904at2759"/>
<evidence type="ECO:0000256" key="1">
    <source>
        <dbReference type="ARBA" id="ARBA00004123"/>
    </source>
</evidence>
<evidence type="ECO:0000256" key="13">
    <source>
        <dbReference type="SAM" id="MobiDB-lite"/>
    </source>
</evidence>
<dbReference type="GO" id="GO:0046982">
    <property type="term" value="F:protein heterodimerization activity"/>
    <property type="evidence" value="ECO:0007669"/>
    <property type="project" value="InterPro"/>
</dbReference>
<keyword evidence="3" id="KW-0597">Phosphoprotein</keyword>
<evidence type="ECO:0000256" key="7">
    <source>
        <dbReference type="ARBA" id="ARBA00023242"/>
    </source>
</evidence>
<proteinExistence type="inferred from homology"/>
<dbReference type="GO" id="GO:0016251">
    <property type="term" value="F:RNA polymerase II general transcription initiation factor activity"/>
    <property type="evidence" value="ECO:0000318"/>
    <property type="project" value="GO_Central"/>
</dbReference>
<dbReference type="Pfam" id="PF00808">
    <property type="entry name" value="CBFD_NFYB_HMF"/>
    <property type="match status" value="1"/>
</dbReference>
<comment type="similarity">
    <text evidence="8">Belongs to the NC2 alpha/DRAP1 family.</text>
</comment>
<sequence length="252" mass="27381">MPSKKKKYNARFPPARIKKIMQKDEDVGKVAAPVPVLISKALEIFVEGLITKASQETLSRNAKTLTTSHIKQCIEQENKFDFLKDLVENVPTISCEDDDSNSGSIQSDKPPNSRRKKGIRRDASAQSSLQSVDEPSSDEQDSFESDESGSKDERRRHPAETTNASAANSSSSSSSSHPAFHTVPPVNHNSYPYPGQTASGTMYAPTMPAPLLPPHHSALSGNAPAMGAYLAPQPHTSQNNDNDDDSDEDYDA</sequence>
<evidence type="ECO:0000313" key="16">
    <source>
        <dbReference type="Proteomes" id="UP000007110"/>
    </source>
</evidence>
<dbReference type="KEGG" id="spu:576577"/>
<evidence type="ECO:0000256" key="8">
    <source>
        <dbReference type="ARBA" id="ARBA00061393"/>
    </source>
</evidence>
<dbReference type="EnsemblMetazoa" id="XM_030999634">
    <property type="protein sequence ID" value="XP_030855494"/>
    <property type="gene ID" value="LOC576577"/>
</dbReference>
<dbReference type="RefSeq" id="XP_030855494.1">
    <property type="nucleotide sequence ID" value="XM_030999634.1"/>
</dbReference>
<dbReference type="GO" id="GO:0005634">
    <property type="term" value="C:nucleus"/>
    <property type="evidence" value="ECO:0000318"/>
    <property type="project" value="GO_Central"/>
</dbReference>
<dbReference type="GO" id="GO:0000122">
    <property type="term" value="P:negative regulation of transcription by RNA polymerase II"/>
    <property type="evidence" value="ECO:0007669"/>
    <property type="project" value="UniProtKB-ARBA"/>
</dbReference>
<keyword evidence="16" id="KW-1185">Reference proteome</keyword>
<evidence type="ECO:0000256" key="5">
    <source>
        <dbReference type="ARBA" id="ARBA00023125"/>
    </source>
</evidence>
<keyword evidence="5" id="KW-0238">DNA-binding</keyword>
<dbReference type="CDD" id="cd22906">
    <property type="entry name" value="HFD_DRAP1"/>
    <property type="match status" value="1"/>
</dbReference>